<evidence type="ECO:0000256" key="4">
    <source>
        <dbReference type="ARBA" id="ARBA00022884"/>
    </source>
</evidence>
<dbReference type="OMA" id="EEFWAIV"/>
<organism evidence="7 8">
    <name type="scientific">Stylonychia lemnae</name>
    <name type="common">Ciliate</name>
    <dbReference type="NCBI Taxonomy" id="5949"/>
    <lineage>
        <taxon>Eukaryota</taxon>
        <taxon>Sar</taxon>
        <taxon>Alveolata</taxon>
        <taxon>Ciliophora</taxon>
        <taxon>Intramacronucleata</taxon>
        <taxon>Spirotrichea</taxon>
        <taxon>Stichotrichia</taxon>
        <taxon>Sporadotrichida</taxon>
        <taxon>Oxytrichidae</taxon>
        <taxon>Stylonychinae</taxon>
        <taxon>Stylonychia</taxon>
    </lineage>
</organism>
<dbReference type="EMBL" id="CCKQ01011655">
    <property type="protein sequence ID" value="CDW83224.1"/>
    <property type="molecule type" value="Genomic_DNA"/>
</dbReference>
<proteinExistence type="inferred from homology"/>
<keyword evidence="2 6" id="KW-0396">Initiation factor</keyword>
<evidence type="ECO:0000313" key="7">
    <source>
        <dbReference type="EMBL" id="CDW83224.1"/>
    </source>
</evidence>
<dbReference type="InParanoid" id="A0A078ALW8"/>
<dbReference type="Proteomes" id="UP000039865">
    <property type="component" value="Unassembled WGS sequence"/>
</dbReference>
<dbReference type="GO" id="GO:0003743">
    <property type="term" value="F:translation initiation factor activity"/>
    <property type="evidence" value="ECO:0007669"/>
    <property type="project" value="UniProtKB-KW"/>
</dbReference>
<keyword evidence="4 6" id="KW-0694">RNA-binding</keyword>
<dbReference type="GO" id="GO:0000340">
    <property type="term" value="F:RNA 7-methylguanosine cap binding"/>
    <property type="evidence" value="ECO:0007669"/>
    <property type="project" value="TreeGrafter"/>
</dbReference>
<evidence type="ECO:0000313" key="8">
    <source>
        <dbReference type="Proteomes" id="UP000039865"/>
    </source>
</evidence>
<dbReference type="AlphaFoldDB" id="A0A078ALW8"/>
<keyword evidence="5 6" id="KW-0648">Protein biosynthesis</keyword>
<evidence type="ECO:0000256" key="5">
    <source>
        <dbReference type="ARBA" id="ARBA00022917"/>
    </source>
</evidence>
<comment type="similarity">
    <text evidence="1 6">Belongs to the eukaryotic initiation factor 4E family.</text>
</comment>
<reference evidence="7 8" key="1">
    <citation type="submission" date="2014-06" db="EMBL/GenBank/DDBJ databases">
        <authorList>
            <person name="Swart Estienne"/>
        </authorList>
    </citation>
    <scope>NUCLEOTIDE SEQUENCE [LARGE SCALE GENOMIC DNA]</scope>
    <source>
        <strain evidence="7 8">130c</strain>
    </source>
</reference>
<evidence type="ECO:0000256" key="6">
    <source>
        <dbReference type="RuleBase" id="RU004374"/>
    </source>
</evidence>
<sequence>MEDPTSTIIKQVQNTALLSDEKKLQAEQQQQNSAAAPDTQQSVQTHELLSEWSFWYVYTLSHREKKKLGKKARFNEYQLHEVYSFGTIEDFWRMFNNVYQISEIIPNTDFLLFKKGIRPEWEDPYNKQGGKWVVTLPIEEDMEEECNEAWQNLVLHMISGQFENYELINGAIFSIREKHYRITLWCSDNNNIPKIKRIGHKFKEICQLPEKYLFGYQLHQKALQHQLDNEAFLKLND</sequence>
<dbReference type="Gene3D" id="3.30.760.10">
    <property type="entry name" value="RNA Cap, Translation Initiation Factor Eif4e"/>
    <property type="match status" value="1"/>
</dbReference>
<keyword evidence="8" id="KW-1185">Reference proteome</keyword>
<gene>
    <name evidence="7" type="primary">Contig8977.g9598</name>
    <name evidence="7" type="ORF">STYLEM_12266</name>
</gene>
<accession>A0A078ALW8</accession>
<keyword evidence="3" id="KW-0810">Translation regulation</keyword>
<dbReference type="SUPFAM" id="SSF55418">
    <property type="entry name" value="eIF4e-like"/>
    <property type="match status" value="1"/>
</dbReference>
<dbReference type="PANTHER" id="PTHR11960">
    <property type="entry name" value="EUKARYOTIC TRANSLATION INITIATION FACTOR 4E RELATED"/>
    <property type="match status" value="1"/>
</dbReference>
<dbReference type="InterPro" id="IPR001040">
    <property type="entry name" value="TIF_eIF_4E"/>
</dbReference>
<evidence type="ECO:0000256" key="2">
    <source>
        <dbReference type="ARBA" id="ARBA00022540"/>
    </source>
</evidence>
<name>A0A078ALW8_STYLE</name>
<dbReference type="InterPro" id="IPR019770">
    <property type="entry name" value="TIF_eIF_4E_CS"/>
</dbReference>
<dbReference type="PROSITE" id="PS00813">
    <property type="entry name" value="IF4E"/>
    <property type="match status" value="1"/>
</dbReference>
<protein>
    <submittedName>
        <fullName evidence="7">Eukaryotic initiation factor isoform c</fullName>
    </submittedName>
</protein>
<dbReference type="Pfam" id="PF01652">
    <property type="entry name" value="IF4E"/>
    <property type="match status" value="1"/>
</dbReference>
<dbReference type="InterPro" id="IPR023398">
    <property type="entry name" value="TIF_eIF4e-like"/>
</dbReference>
<dbReference type="GO" id="GO:0016281">
    <property type="term" value="C:eukaryotic translation initiation factor 4F complex"/>
    <property type="evidence" value="ECO:0007669"/>
    <property type="project" value="TreeGrafter"/>
</dbReference>
<dbReference type="PANTHER" id="PTHR11960:SF8">
    <property type="entry name" value="EUKARYOTIC TRANSLATION INITIATION FACTOR 4E1-RELATED"/>
    <property type="match status" value="1"/>
</dbReference>
<evidence type="ECO:0000256" key="3">
    <source>
        <dbReference type="ARBA" id="ARBA00022845"/>
    </source>
</evidence>
<dbReference type="GO" id="GO:0006417">
    <property type="term" value="P:regulation of translation"/>
    <property type="evidence" value="ECO:0007669"/>
    <property type="project" value="UniProtKB-KW"/>
</dbReference>
<dbReference type="OrthoDB" id="282246at2759"/>
<evidence type="ECO:0000256" key="1">
    <source>
        <dbReference type="ARBA" id="ARBA00009860"/>
    </source>
</evidence>